<dbReference type="InterPro" id="IPR034151">
    <property type="entry name" value="TOPRIM_DnaG_bac"/>
</dbReference>
<dbReference type="Proteomes" id="UP000062963">
    <property type="component" value="Chromosome"/>
</dbReference>
<evidence type="ECO:0000256" key="1">
    <source>
        <dbReference type="ARBA" id="ARBA00022478"/>
    </source>
</evidence>
<dbReference type="PIRSF" id="PIRSF002811">
    <property type="entry name" value="DnaG"/>
    <property type="match status" value="1"/>
</dbReference>
<dbReference type="AlphaFoldDB" id="A0A0K2JHK4"/>
<protein>
    <recommendedName>
        <fullName evidence="12 13">DNA primase</fullName>
        <ecNumber evidence="12">2.7.7.101</ecNumber>
    </recommendedName>
</protein>
<dbReference type="CDD" id="cd03364">
    <property type="entry name" value="TOPRIM_DnaG_primases"/>
    <property type="match status" value="1"/>
</dbReference>
<dbReference type="SMART" id="SM00493">
    <property type="entry name" value="TOPRIM"/>
    <property type="match status" value="1"/>
</dbReference>
<dbReference type="InterPro" id="IPR006295">
    <property type="entry name" value="DNA_primase_DnaG"/>
</dbReference>
<keyword evidence="6 12" id="KW-0479">Metal-binding</keyword>
<dbReference type="Pfam" id="PF08275">
    <property type="entry name" value="DNAG_N"/>
    <property type="match status" value="1"/>
</dbReference>
<dbReference type="InterPro" id="IPR002694">
    <property type="entry name" value="Znf_CHC2"/>
</dbReference>
<dbReference type="SUPFAM" id="SSF56731">
    <property type="entry name" value="DNA primase core"/>
    <property type="match status" value="1"/>
</dbReference>
<dbReference type="GO" id="GO:0000428">
    <property type="term" value="C:DNA-directed RNA polymerase complex"/>
    <property type="evidence" value="ECO:0007669"/>
    <property type="project" value="UniProtKB-KW"/>
</dbReference>
<dbReference type="PANTHER" id="PTHR30313:SF2">
    <property type="entry name" value="DNA PRIMASE"/>
    <property type="match status" value="1"/>
</dbReference>
<comment type="similarity">
    <text evidence="12 13">Belongs to the DnaG primase family.</text>
</comment>
<dbReference type="Pfam" id="PF10410">
    <property type="entry name" value="DnaB_bind"/>
    <property type="match status" value="1"/>
</dbReference>
<dbReference type="Gene3D" id="3.90.580.10">
    <property type="entry name" value="Zinc finger, CHC2-type domain"/>
    <property type="match status" value="1"/>
</dbReference>
<dbReference type="FunFam" id="3.90.580.10:FF:000001">
    <property type="entry name" value="DNA primase"/>
    <property type="match status" value="1"/>
</dbReference>
<keyword evidence="1 12" id="KW-0240">DNA-directed RNA polymerase</keyword>
<keyword evidence="17" id="KW-1185">Reference proteome</keyword>
<dbReference type="InterPro" id="IPR030846">
    <property type="entry name" value="DnaG_bac"/>
</dbReference>
<dbReference type="InterPro" id="IPR037068">
    <property type="entry name" value="DNA_primase_core_N_sf"/>
</dbReference>
<keyword evidence="2 12" id="KW-0639">Primosome</keyword>
<name>A0A0K2JHK4_SPIKU</name>
<comment type="cofactor">
    <cofactor evidence="12 13 14">
        <name>Zn(2+)</name>
        <dbReference type="ChEBI" id="CHEBI:29105"/>
    </cofactor>
    <text evidence="12 13 14">Binds 1 zinc ion per monomer.</text>
</comment>
<reference evidence="16 17" key="1">
    <citation type="journal article" date="2015" name="Genome Announc.">
        <title>Complete Genome Sequence of Spiroplasma kunkelii Strain CR2-3x, Causal Agent of Corn Stunt Disease in Zea mays L.</title>
        <authorList>
            <person name="Davis R.E."/>
            <person name="Shao J."/>
            <person name="Dally E.L."/>
            <person name="Zhao Y."/>
            <person name="Gasparich G.E."/>
            <person name="Gaynor B.J."/>
            <person name="Athey J.C."/>
            <person name="Harrison N.A."/>
            <person name="Donofrio N."/>
        </authorList>
    </citation>
    <scope>NUCLEOTIDE SEQUENCE [LARGE SCALE GENOMIC DNA]</scope>
    <source>
        <strain evidence="16 17">CR2-3x</strain>
    </source>
</reference>
<comment type="subunit">
    <text evidence="12">Monomer. Interacts with DnaB.</text>
</comment>
<evidence type="ECO:0000256" key="12">
    <source>
        <dbReference type="HAMAP-Rule" id="MF_00974"/>
    </source>
</evidence>
<evidence type="ECO:0000256" key="4">
    <source>
        <dbReference type="ARBA" id="ARBA00022695"/>
    </source>
</evidence>
<gene>
    <name evidence="12 16" type="primary">dnaG</name>
    <name evidence="16" type="ORF">SKUN_001022</name>
</gene>
<keyword evidence="5 12" id="KW-0235">DNA replication</keyword>
<keyword evidence="11 12" id="KW-0804">Transcription</keyword>
<evidence type="ECO:0000259" key="15">
    <source>
        <dbReference type="PROSITE" id="PS50880"/>
    </source>
</evidence>
<keyword evidence="9" id="KW-0460">Magnesium</keyword>
<dbReference type="KEGG" id="skn:SKUN_001022"/>
<dbReference type="InterPro" id="IPR019475">
    <property type="entry name" value="DNA_primase_DnaB-bd"/>
</dbReference>
<evidence type="ECO:0000256" key="10">
    <source>
        <dbReference type="ARBA" id="ARBA00023125"/>
    </source>
</evidence>
<dbReference type="InterPro" id="IPR013264">
    <property type="entry name" value="DNAG_N"/>
</dbReference>
<dbReference type="Gene3D" id="3.90.980.10">
    <property type="entry name" value="DNA primase, catalytic core, N-terminal domain"/>
    <property type="match status" value="1"/>
</dbReference>
<keyword evidence="10 12" id="KW-0238">DNA-binding</keyword>
<dbReference type="InterPro" id="IPR006171">
    <property type="entry name" value="TOPRIM_dom"/>
</dbReference>
<dbReference type="InterPro" id="IPR036977">
    <property type="entry name" value="DNA_primase_Znf_CHC2"/>
</dbReference>
<dbReference type="NCBIfam" id="TIGR01391">
    <property type="entry name" value="dnaG"/>
    <property type="match status" value="1"/>
</dbReference>
<dbReference type="Pfam" id="PF13155">
    <property type="entry name" value="Toprim_2"/>
    <property type="match status" value="1"/>
</dbReference>
<evidence type="ECO:0000256" key="11">
    <source>
        <dbReference type="ARBA" id="ARBA00023163"/>
    </source>
</evidence>
<dbReference type="SMART" id="SM00400">
    <property type="entry name" value="ZnF_CHCC"/>
    <property type="match status" value="1"/>
</dbReference>
<evidence type="ECO:0000256" key="6">
    <source>
        <dbReference type="ARBA" id="ARBA00022723"/>
    </source>
</evidence>
<dbReference type="EC" id="2.7.7.101" evidence="12"/>
<evidence type="ECO:0000313" key="17">
    <source>
        <dbReference type="Proteomes" id="UP000062963"/>
    </source>
</evidence>
<dbReference type="GO" id="GO:0003899">
    <property type="term" value="F:DNA-directed RNA polymerase activity"/>
    <property type="evidence" value="ECO:0007669"/>
    <property type="project" value="UniProtKB-UniRule"/>
</dbReference>
<dbReference type="GO" id="GO:0008270">
    <property type="term" value="F:zinc ion binding"/>
    <property type="evidence" value="ECO:0007669"/>
    <property type="project" value="UniProtKB-UniRule"/>
</dbReference>
<evidence type="ECO:0000256" key="9">
    <source>
        <dbReference type="ARBA" id="ARBA00022842"/>
    </source>
</evidence>
<keyword evidence="4 12" id="KW-0548">Nucleotidyltransferase</keyword>
<dbReference type="GO" id="GO:0005737">
    <property type="term" value="C:cytoplasm"/>
    <property type="evidence" value="ECO:0007669"/>
    <property type="project" value="TreeGrafter"/>
</dbReference>
<dbReference type="GO" id="GO:0003677">
    <property type="term" value="F:DNA binding"/>
    <property type="evidence" value="ECO:0007669"/>
    <property type="project" value="UniProtKB-KW"/>
</dbReference>
<evidence type="ECO:0000313" key="16">
    <source>
        <dbReference type="EMBL" id="ALA97908.1"/>
    </source>
</evidence>
<dbReference type="OrthoDB" id="9803773at2"/>
<dbReference type="GO" id="GO:0006269">
    <property type="term" value="P:DNA replication, synthesis of primer"/>
    <property type="evidence" value="ECO:0007669"/>
    <property type="project" value="UniProtKB-UniRule"/>
</dbReference>
<sequence length="626" mass="71900">MALISNEKIDLIKSKVNIVTVMSEYLSLEKRGRNYWTVCPFHQDSHPSMSISPEKQIYRCFACSTGGNVFTFLQEYENISFIEALKKVAVMANISLDELTTYQEKPKYDKSEQLIFEINVLASAYFSNNLETKKAYDAKEYLTKRNINNIEIELFQIGYADSGFDHLYHFLIKKGYSINDIQQAGLITIKNGKVYDYFNNRLMFPIKNEDSYIIGFSGRVIGVTNQVAKYLNTPETKVFKKEQLMYNIHRAKPFIRQQNNLILLEGYMDVISLEKLNIKNTAALMGTNLSEYHLKEIKRLTNECLIFLDGDKAGINASLKATIKLLSHNLKVKIVLNETQQDPDELVNSGQGELIHIMLANAQHPINFALDYFQNKFNLQAANELEEFINIVAPLIKASPNQLEQELAVNNLVKITGISKETITTKIGQIKTYKKAVFSPAVLEPIPNGTNDNNYQQKLPLSFKPQQSKIVIVKNTKYKIKNLKRYLLAEQNMVLQLLGSRKAADFYQRKIGNLNFDGYRLLANYIITYYNGHLGAENVRINMLCQEISDPNLKKILMDIINKSTIKIKYNKKELEDYALLIDDFANEKEIAMLWNKLEKASNLIEQQAISMEIDKLNQRLKFKKG</sequence>
<dbReference type="PROSITE" id="PS50880">
    <property type="entry name" value="TOPRIM"/>
    <property type="match status" value="1"/>
</dbReference>
<proteinExistence type="inferred from homology"/>
<evidence type="ECO:0000256" key="2">
    <source>
        <dbReference type="ARBA" id="ARBA00022515"/>
    </source>
</evidence>
<comment type="function">
    <text evidence="12 13">RNA polymerase that catalyzes the synthesis of short RNA molecules used as primers for DNA polymerase during DNA replication.</text>
</comment>
<feature type="domain" description="Toprim" evidence="15">
    <location>
        <begin position="259"/>
        <end position="340"/>
    </location>
</feature>
<evidence type="ECO:0000256" key="3">
    <source>
        <dbReference type="ARBA" id="ARBA00022679"/>
    </source>
</evidence>
<comment type="domain">
    <text evidence="12">Contains an N-terminal zinc-binding domain, a central core domain that contains the primase activity, and a C-terminal DnaB-binding domain.</text>
</comment>
<organism evidence="16 17">
    <name type="scientific">Spiroplasma kunkelii CR2-3x</name>
    <dbReference type="NCBI Taxonomy" id="273035"/>
    <lineage>
        <taxon>Bacteria</taxon>
        <taxon>Bacillati</taxon>
        <taxon>Mycoplasmatota</taxon>
        <taxon>Mollicutes</taxon>
        <taxon>Entomoplasmatales</taxon>
        <taxon>Spiroplasmataceae</taxon>
        <taxon>Spiroplasma</taxon>
    </lineage>
</organism>
<comment type="catalytic activity">
    <reaction evidence="12">
        <text>ssDNA + n NTP = ssDNA/pppN(pN)n-1 hybrid + (n-1) diphosphate.</text>
        <dbReference type="EC" id="2.7.7.101"/>
    </reaction>
</comment>
<dbReference type="PATRIC" id="fig|273035.7.peg.1261"/>
<dbReference type="HAMAP" id="MF_00974">
    <property type="entry name" value="DNA_primase_DnaG"/>
    <property type="match status" value="1"/>
</dbReference>
<keyword evidence="8 12" id="KW-0862">Zinc</keyword>
<dbReference type="InterPro" id="IPR050219">
    <property type="entry name" value="DnaG_primase"/>
</dbReference>
<dbReference type="RefSeq" id="WP_053391068.1">
    <property type="nucleotide sequence ID" value="NZ_CP010899.1"/>
</dbReference>
<dbReference type="EMBL" id="CP010899">
    <property type="protein sequence ID" value="ALA97908.1"/>
    <property type="molecule type" value="Genomic_DNA"/>
</dbReference>
<dbReference type="Pfam" id="PF01807">
    <property type="entry name" value="Zn_ribbon_DnaG"/>
    <property type="match status" value="1"/>
</dbReference>
<dbReference type="STRING" id="273035.SKUN_001022"/>
<evidence type="ECO:0000256" key="14">
    <source>
        <dbReference type="PIRSR" id="PIRSR002811-1"/>
    </source>
</evidence>
<accession>A0A0K2JHK4</accession>
<dbReference type="SUPFAM" id="SSF57783">
    <property type="entry name" value="Zinc beta-ribbon"/>
    <property type="match status" value="1"/>
</dbReference>
<keyword evidence="7 12" id="KW-0863">Zinc-finger</keyword>
<evidence type="ECO:0000256" key="8">
    <source>
        <dbReference type="ARBA" id="ARBA00022833"/>
    </source>
</evidence>
<dbReference type="PANTHER" id="PTHR30313">
    <property type="entry name" value="DNA PRIMASE"/>
    <property type="match status" value="1"/>
</dbReference>
<dbReference type="GO" id="GO:1990077">
    <property type="term" value="C:primosome complex"/>
    <property type="evidence" value="ECO:0007669"/>
    <property type="project" value="UniProtKB-KW"/>
</dbReference>
<evidence type="ECO:0000256" key="5">
    <source>
        <dbReference type="ARBA" id="ARBA00022705"/>
    </source>
</evidence>
<evidence type="ECO:0000256" key="7">
    <source>
        <dbReference type="ARBA" id="ARBA00022771"/>
    </source>
</evidence>
<evidence type="ECO:0000256" key="13">
    <source>
        <dbReference type="PIRNR" id="PIRNR002811"/>
    </source>
</evidence>
<dbReference type="Gene3D" id="3.40.1360.10">
    <property type="match status" value="1"/>
</dbReference>
<keyword evidence="3 12" id="KW-0808">Transferase</keyword>
<feature type="zinc finger region" description="CHC2-type" evidence="12 14">
    <location>
        <begin position="39"/>
        <end position="63"/>
    </location>
</feature>